<dbReference type="InterPro" id="IPR024742">
    <property type="entry name" value="Glycogen_debranch_N"/>
</dbReference>
<organism evidence="3 4">
    <name type="scientific">Crocosphaera subtropica (strain ATCC 51142 / BH68)</name>
    <name type="common">Cyanothece sp. (strain ATCC 51142)</name>
    <dbReference type="NCBI Taxonomy" id="43989"/>
    <lineage>
        <taxon>Bacteria</taxon>
        <taxon>Bacillati</taxon>
        <taxon>Cyanobacteriota</taxon>
        <taxon>Cyanophyceae</taxon>
        <taxon>Oscillatoriophycideae</taxon>
        <taxon>Chroococcales</taxon>
        <taxon>Aphanothecaceae</taxon>
        <taxon>Crocosphaera</taxon>
        <taxon>Crocosphaera subtropica</taxon>
    </lineage>
</organism>
<dbReference type="Pfam" id="PF12439">
    <property type="entry name" value="GDE_N"/>
    <property type="match status" value="1"/>
</dbReference>
<evidence type="ECO:0000259" key="2">
    <source>
        <dbReference type="Pfam" id="PF12439"/>
    </source>
</evidence>
<dbReference type="FunFam" id="1.50.10.10:FF:000073">
    <property type="entry name" value="Glycogen debranching enzyme, hypothetical (TreX-like)"/>
    <property type="match status" value="1"/>
</dbReference>
<dbReference type="GO" id="GO:0004134">
    <property type="term" value="F:4-alpha-glucanotransferase activity"/>
    <property type="evidence" value="ECO:0007669"/>
    <property type="project" value="InterPro"/>
</dbReference>
<dbReference type="InterPro" id="IPR006451">
    <property type="entry name" value="Glycogen_debranch_arc"/>
</dbReference>
<dbReference type="STRING" id="43989.cce_3194"/>
<evidence type="ECO:0000313" key="4">
    <source>
        <dbReference type="Proteomes" id="UP000001203"/>
    </source>
</evidence>
<dbReference type="Proteomes" id="UP000001203">
    <property type="component" value="Chromosome circular"/>
</dbReference>
<dbReference type="InterPro" id="IPR032790">
    <property type="entry name" value="GDE_C"/>
</dbReference>
<keyword evidence="4" id="KW-1185">Reference proteome</keyword>
<dbReference type="eggNOG" id="COG3408">
    <property type="taxonomic scope" value="Bacteria"/>
</dbReference>
<dbReference type="OrthoDB" id="9761875at2"/>
<dbReference type="InterPro" id="IPR008928">
    <property type="entry name" value="6-hairpin_glycosidase_sf"/>
</dbReference>
<dbReference type="AlphaFoldDB" id="B1WXK1"/>
<dbReference type="GO" id="GO:0004135">
    <property type="term" value="F:amylo-alpha-1,6-glucosidase activity"/>
    <property type="evidence" value="ECO:0007669"/>
    <property type="project" value="InterPro"/>
</dbReference>
<dbReference type="GO" id="GO:0005980">
    <property type="term" value="P:glycogen catabolic process"/>
    <property type="evidence" value="ECO:0007669"/>
    <property type="project" value="InterPro"/>
</dbReference>
<accession>B1WXK1</accession>
<proteinExistence type="predicted"/>
<dbReference type="InterPro" id="IPR012341">
    <property type="entry name" value="6hp_glycosidase-like_sf"/>
</dbReference>
<dbReference type="Pfam" id="PF06202">
    <property type="entry name" value="GDE_C"/>
    <property type="match status" value="1"/>
</dbReference>
<feature type="domain" description="Glycogen debranching enzyme bacterial and archaeal type N-terminal" evidence="2">
    <location>
        <begin position="19"/>
        <end position="238"/>
    </location>
</feature>
<dbReference type="InterPro" id="IPR010401">
    <property type="entry name" value="AGL/Gdb1"/>
</dbReference>
<evidence type="ECO:0000313" key="3">
    <source>
        <dbReference type="EMBL" id="ACB52542.1"/>
    </source>
</evidence>
<reference evidence="3 4" key="1">
    <citation type="journal article" date="2008" name="Proc. Natl. Acad. Sci. U.S.A.">
        <title>The genome of Cyanothece 51142, a unicellular diazotrophic cyanobacterium important in the marine nitrogen cycle.</title>
        <authorList>
            <person name="Welsh E.A."/>
            <person name="Liberton M."/>
            <person name="Stoeckel J."/>
            <person name="Loh T."/>
            <person name="Elvitigala T."/>
            <person name="Wang C."/>
            <person name="Wollam A."/>
            <person name="Fulton R.S."/>
            <person name="Clifton S.W."/>
            <person name="Jacobs J.M."/>
            <person name="Aurora R."/>
            <person name="Ghosh B.K."/>
            <person name="Sherman L.A."/>
            <person name="Smith R.D."/>
            <person name="Wilson R.K."/>
            <person name="Pakrasi H.B."/>
        </authorList>
    </citation>
    <scope>NUCLEOTIDE SEQUENCE [LARGE SCALE GENOMIC DNA]</scope>
    <source>
        <strain evidence="4">ATCC 51142 / BH68</strain>
    </source>
</reference>
<evidence type="ECO:0000259" key="1">
    <source>
        <dbReference type="Pfam" id="PF06202"/>
    </source>
</evidence>
<dbReference type="KEGG" id="cyt:cce_3194"/>
<dbReference type="SUPFAM" id="SSF48208">
    <property type="entry name" value="Six-hairpin glycosidases"/>
    <property type="match status" value="1"/>
</dbReference>
<sequence>MTLNYGREICGNLSTAQSREWLITNGIGGYGCGTISGVITRCYHGLLIAALNPPLKRTLLLSKLDETIQYDYQTYSCFTNRWFDGTISPQGYLNIESFRLEGTIPVWTFACGDALIEKRIWMQQGENTTYTRYTFKRGSKSLQLSIKALVNYRDHHGTTQSGQWKMLVEEVPKGLCVSAYPEATPFYLWAQGAEVTLNYHWHLGYDLAMERYRGLWDRDDHYNAATFNKTLQPGDSLTIVASTNPQSYLDGKQALQERYEYEDGLLKRCSHFSVPWIQQLVLAADQFIVDRPSTHNPDGKTIIAGYPWFADWGRDTMIALPGLTLTTNRPDIAHDILSTFSKYLDGGMLPNVFPDDDRTPQYNTVDAILWYFEAIRTYYSLTKDITLLKYLYPLLQEVIDSYRQGTRYNIHLDSDHLIYAGQEGTQLTWMDAKVGDWVVTPRHGKPIEVNVLWYNALTIMIEIGDILGQATGEYKTMARDTHAGFQRYWHPSLKYCHDVLDSPNGHDKSMRPNQIFAVSLPQNKTTQPLLKPEQQKSVVDTVAKMLITSHGLRSLCTTHHQYRGRYGGDQVSRDGSYHQGTVWAWLIGPFVEAHWRVYGDRTLANSFLEPMANHLNDGCVGSISEIFDGDAPMIPRGCFAQAWSVGEVLRVWAKINEPSY</sequence>
<dbReference type="EMBL" id="CP000806">
    <property type="protein sequence ID" value="ACB52542.1"/>
    <property type="molecule type" value="Genomic_DNA"/>
</dbReference>
<dbReference type="NCBIfam" id="TIGR01561">
    <property type="entry name" value="gde_arch"/>
    <property type="match status" value="1"/>
</dbReference>
<feature type="domain" description="Glycogen debranching enzyme C-terminal" evidence="1">
    <location>
        <begin position="283"/>
        <end position="650"/>
    </location>
</feature>
<dbReference type="PANTHER" id="PTHR10569:SF2">
    <property type="entry name" value="GLYCOGEN DEBRANCHING ENZYME"/>
    <property type="match status" value="1"/>
</dbReference>
<protein>
    <submittedName>
        <fullName evidence="3">Glycogen debranching enzyme</fullName>
    </submittedName>
</protein>
<dbReference type="PROSITE" id="PS51257">
    <property type="entry name" value="PROKAR_LIPOPROTEIN"/>
    <property type="match status" value="1"/>
</dbReference>
<name>B1WXK1_CROS5</name>
<dbReference type="HOGENOM" id="CLU_026835_0_0_3"/>
<dbReference type="RefSeq" id="WP_009547513.1">
    <property type="nucleotide sequence ID" value="NC_010546.1"/>
</dbReference>
<dbReference type="PANTHER" id="PTHR10569">
    <property type="entry name" value="GLYCOGEN DEBRANCHING ENZYME"/>
    <property type="match status" value="1"/>
</dbReference>
<gene>
    <name evidence="3" type="ordered locus">cce_3194</name>
</gene>
<dbReference type="Gene3D" id="1.50.10.10">
    <property type="match status" value="1"/>
</dbReference>